<dbReference type="Proteomes" id="UP001476583">
    <property type="component" value="Chromosome"/>
</dbReference>
<keyword evidence="4" id="KW-1185">Reference proteome</keyword>
<dbReference type="SUPFAM" id="SSF55008">
    <property type="entry name" value="HMA, heavy metal-associated domain"/>
    <property type="match status" value="1"/>
</dbReference>
<dbReference type="InterPro" id="IPR036163">
    <property type="entry name" value="HMA_dom_sf"/>
</dbReference>
<evidence type="ECO:0000259" key="2">
    <source>
        <dbReference type="PROSITE" id="PS50846"/>
    </source>
</evidence>
<gene>
    <name evidence="3" type="ORF">WG219_04535</name>
</gene>
<dbReference type="CDD" id="cd00371">
    <property type="entry name" value="HMA"/>
    <property type="match status" value="1"/>
</dbReference>
<protein>
    <submittedName>
        <fullName evidence="3">Cation transporter</fullName>
    </submittedName>
</protein>
<proteinExistence type="predicted"/>
<dbReference type="Pfam" id="PF00403">
    <property type="entry name" value="HMA"/>
    <property type="match status" value="1"/>
</dbReference>
<keyword evidence="1" id="KW-0479">Metal-binding</keyword>
<accession>A0ABZ2RIZ8</accession>
<dbReference type="InterPro" id="IPR006121">
    <property type="entry name" value="HMA_dom"/>
</dbReference>
<sequence length="70" mass="7179">MSATTVHTFQVEGMTCQHCVKAVTEAVKAVDASAEVKVQLNSGVVQITSDQSDDALIIAIAEAGYGAGLV</sequence>
<evidence type="ECO:0000313" key="4">
    <source>
        <dbReference type="Proteomes" id="UP001476583"/>
    </source>
</evidence>
<organism evidence="3 4">
    <name type="scientific">Ectopseudomonas mendocina</name>
    <name type="common">Pseudomonas mendocina</name>
    <dbReference type="NCBI Taxonomy" id="300"/>
    <lineage>
        <taxon>Bacteria</taxon>
        <taxon>Pseudomonadati</taxon>
        <taxon>Pseudomonadota</taxon>
        <taxon>Gammaproteobacteria</taxon>
        <taxon>Pseudomonadales</taxon>
        <taxon>Pseudomonadaceae</taxon>
        <taxon>Ectopseudomonas</taxon>
    </lineage>
</organism>
<name>A0ABZ2RIZ8_ECTME</name>
<evidence type="ECO:0000256" key="1">
    <source>
        <dbReference type="ARBA" id="ARBA00022723"/>
    </source>
</evidence>
<dbReference type="Gene3D" id="3.30.70.100">
    <property type="match status" value="1"/>
</dbReference>
<dbReference type="PROSITE" id="PS50846">
    <property type="entry name" value="HMA_2"/>
    <property type="match status" value="1"/>
</dbReference>
<evidence type="ECO:0000313" key="3">
    <source>
        <dbReference type="EMBL" id="WXL26753.1"/>
    </source>
</evidence>
<feature type="domain" description="HMA" evidence="2">
    <location>
        <begin position="5"/>
        <end position="68"/>
    </location>
</feature>
<reference evidence="3 4" key="1">
    <citation type="submission" date="2024-03" db="EMBL/GenBank/DDBJ databases">
        <title>Complete genome of BD2.</title>
        <authorList>
            <person name="Cao G."/>
        </authorList>
    </citation>
    <scope>NUCLEOTIDE SEQUENCE [LARGE SCALE GENOMIC DNA]</scope>
    <source>
        <strain evidence="3 4">BD2</strain>
    </source>
</reference>
<dbReference type="EMBL" id="CP148074">
    <property type="protein sequence ID" value="WXL26753.1"/>
    <property type="molecule type" value="Genomic_DNA"/>
</dbReference>
<dbReference type="InterPro" id="IPR017969">
    <property type="entry name" value="Heavy-metal-associated_CS"/>
</dbReference>
<dbReference type="PROSITE" id="PS01047">
    <property type="entry name" value="HMA_1"/>
    <property type="match status" value="1"/>
</dbReference>